<protein>
    <recommendedName>
        <fullName evidence="3">Tail assembly chaperone</fullName>
    </recommendedName>
</protein>
<reference evidence="1" key="1">
    <citation type="submission" date="2023-07" db="EMBL/GenBank/DDBJ databases">
        <title>Sorghum-associated microbial communities from plants grown in Nebraska, USA.</title>
        <authorList>
            <person name="Schachtman D."/>
        </authorList>
    </citation>
    <scope>NUCLEOTIDE SEQUENCE</scope>
    <source>
        <strain evidence="1">BE261</strain>
    </source>
</reference>
<name>A0AAW8NB65_PSEOX</name>
<evidence type="ECO:0000313" key="2">
    <source>
        <dbReference type="Proteomes" id="UP001262032"/>
    </source>
</evidence>
<evidence type="ECO:0008006" key="3">
    <source>
        <dbReference type="Google" id="ProtNLM"/>
    </source>
</evidence>
<proteinExistence type="predicted"/>
<dbReference type="Pfam" id="PF17388">
    <property type="entry name" value="GP24_25"/>
    <property type="match status" value="1"/>
</dbReference>
<sequence>MSAIKLSDLQKGAEEKYPDFEIELEDGKTIAFQPILRLDKKGRKAVVAALDIQKRSKSAEGEESDEDWTDVFADAFRLTARTPAAFTAVRKWAGEDMTRWAFLFDQYQEKTNAGEA</sequence>
<dbReference type="EMBL" id="JAVDWN010000010">
    <property type="protein sequence ID" value="MDR7164857.1"/>
    <property type="molecule type" value="Genomic_DNA"/>
</dbReference>
<dbReference type="GeneID" id="97424192"/>
<organism evidence="1 2">
    <name type="scientific">Pseudarthrobacter oxydans</name>
    <name type="common">Arthrobacter oxydans</name>
    <dbReference type="NCBI Taxonomy" id="1671"/>
    <lineage>
        <taxon>Bacteria</taxon>
        <taxon>Bacillati</taxon>
        <taxon>Actinomycetota</taxon>
        <taxon>Actinomycetes</taxon>
        <taxon>Micrococcales</taxon>
        <taxon>Micrococcaceae</taxon>
        <taxon>Pseudarthrobacter</taxon>
    </lineage>
</organism>
<comment type="caution">
    <text evidence="1">The sequence shown here is derived from an EMBL/GenBank/DDBJ whole genome shotgun (WGS) entry which is preliminary data.</text>
</comment>
<dbReference type="RefSeq" id="WP_310114082.1">
    <property type="nucleotide sequence ID" value="NZ_JAVDTN010000017.1"/>
</dbReference>
<dbReference type="AlphaFoldDB" id="A0AAW8NB65"/>
<gene>
    <name evidence="1" type="ORF">J2X12_002895</name>
</gene>
<dbReference type="InterPro" id="IPR020132">
    <property type="entry name" value="Gp24/Gp25"/>
</dbReference>
<dbReference type="Proteomes" id="UP001262032">
    <property type="component" value="Unassembled WGS sequence"/>
</dbReference>
<evidence type="ECO:0000313" key="1">
    <source>
        <dbReference type="EMBL" id="MDR7164857.1"/>
    </source>
</evidence>
<accession>A0AAW8NB65</accession>